<dbReference type="InterPro" id="IPR031559">
    <property type="entry name" value="SMG1"/>
</dbReference>
<dbReference type="Proteomes" id="UP000663851">
    <property type="component" value="Unassembled WGS sequence"/>
</dbReference>
<dbReference type="EMBL" id="CAJOBQ010000172">
    <property type="protein sequence ID" value="CAF4282260.1"/>
    <property type="molecule type" value="Genomic_DNA"/>
</dbReference>
<dbReference type="Proteomes" id="UP000663862">
    <property type="component" value="Unassembled WGS sequence"/>
</dbReference>
<dbReference type="AlphaFoldDB" id="A0A820U8I4"/>
<evidence type="ECO:0000313" key="3">
    <source>
        <dbReference type="Proteomes" id="UP000663851"/>
    </source>
</evidence>
<reference evidence="2" key="1">
    <citation type="submission" date="2021-02" db="EMBL/GenBank/DDBJ databases">
        <authorList>
            <person name="Nowell W R."/>
        </authorList>
    </citation>
    <scope>NUCLEOTIDE SEQUENCE</scope>
</reference>
<sequence>MYVLTPPLFELLAKHIQLTNSKLARQYPSVHYGLLKTLNSHCAAVLCLENHKPSENRYSTLNLFFLNNYLVYSNEEEIGNLCCRLLNKIVERQRDLDVSFLVRYYAILCCLPVNILTSIVKQNPMNSPYLGIFITHYFNLILGSTLVNHQMPQINNESSKHEHLSEDQHRLLNYEKLPNFGNDALKPYNFLLAQLITTGKKLKLFFFITNKSTCCEWLNRFRIPIILTALRTGQYESAARNSNQYLLHTCSLGQAEVSEFEFVIISFVQSLIKLHNSMTIHGIYVWLKNIHQLDWSWIQACEHEAAENLEQAAYEYKLFLNEHFKSLSIINEKKTR</sequence>
<accession>A0A820U8I4</accession>
<dbReference type="GO" id="GO:0000184">
    <property type="term" value="P:nuclear-transcribed mRNA catabolic process, nonsense-mediated decay"/>
    <property type="evidence" value="ECO:0007669"/>
    <property type="project" value="InterPro"/>
</dbReference>
<dbReference type="EMBL" id="CAJOBO010003042">
    <property type="protein sequence ID" value="CAF4478692.1"/>
    <property type="molecule type" value="Genomic_DNA"/>
</dbReference>
<evidence type="ECO:0000313" key="1">
    <source>
        <dbReference type="EMBL" id="CAF4282260.1"/>
    </source>
</evidence>
<protein>
    <submittedName>
        <fullName evidence="2">Uncharacterized protein</fullName>
    </submittedName>
</protein>
<organism evidence="2 3">
    <name type="scientific">Rotaria socialis</name>
    <dbReference type="NCBI Taxonomy" id="392032"/>
    <lineage>
        <taxon>Eukaryota</taxon>
        <taxon>Metazoa</taxon>
        <taxon>Spiralia</taxon>
        <taxon>Gnathifera</taxon>
        <taxon>Rotifera</taxon>
        <taxon>Eurotatoria</taxon>
        <taxon>Bdelloidea</taxon>
        <taxon>Philodinida</taxon>
        <taxon>Philodinidae</taxon>
        <taxon>Rotaria</taxon>
    </lineage>
</organism>
<dbReference type="Pfam" id="PF15785">
    <property type="entry name" value="SMG1"/>
    <property type="match status" value="2"/>
</dbReference>
<evidence type="ECO:0000313" key="2">
    <source>
        <dbReference type="EMBL" id="CAF4478692.1"/>
    </source>
</evidence>
<name>A0A820U8I4_9BILA</name>
<gene>
    <name evidence="2" type="ORF">HFQ381_LOCUS26061</name>
    <name evidence="1" type="ORF">TSG867_LOCUS5061</name>
</gene>
<dbReference type="GO" id="GO:0004674">
    <property type="term" value="F:protein serine/threonine kinase activity"/>
    <property type="evidence" value="ECO:0007669"/>
    <property type="project" value="InterPro"/>
</dbReference>
<comment type="caution">
    <text evidence="2">The sequence shown here is derived from an EMBL/GenBank/DDBJ whole genome shotgun (WGS) entry which is preliminary data.</text>
</comment>
<proteinExistence type="predicted"/>